<gene>
    <name evidence="1" type="ORF">XENOCAPTIV_012151</name>
</gene>
<keyword evidence="2" id="KW-1185">Reference proteome</keyword>
<organism evidence="1 2">
    <name type="scientific">Xenoophorus captivus</name>
    <dbReference type="NCBI Taxonomy" id="1517983"/>
    <lineage>
        <taxon>Eukaryota</taxon>
        <taxon>Metazoa</taxon>
        <taxon>Chordata</taxon>
        <taxon>Craniata</taxon>
        <taxon>Vertebrata</taxon>
        <taxon>Euteleostomi</taxon>
        <taxon>Actinopterygii</taxon>
        <taxon>Neopterygii</taxon>
        <taxon>Teleostei</taxon>
        <taxon>Neoteleostei</taxon>
        <taxon>Acanthomorphata</taxon>
        <taxon>Ovalentaria</taxon>
        <taxon>Atherinomorphae</taxon>
        <taxon>Cyprinodontiformes</taxon>
        <taxon>Goodeidae</taxon>
        <taxon>Xenoophorus</taxon>
    </lineage>
</organism>
<dbReference type="EMBL" id="JAHRIN010008660">
    <property type="protein sequence ID" value="MEQ2193746.1"/>
    <property type="molecule type" value="Genomic_DNA"/>
</dbReference>
<reference evidence="1 2" key="1">
    <citation type="submission" date="2021-06" db="EMBL/GenBank/DDBJ databases">
        <authorList>
            <person name="Palmer J.M."/>
        </authorList>
    </citation>
    <scope>NUCLEOTIDE SEQUENCE [LARGE SCALE GENOMIC DNA]</scope>
    <source>
        <strain evidence="1 2">XC_2019</strain>
        <tissue evidence="1">Muscle</tissue>
    </source>
</reference>
<evidence type="ECO:0000313" key="1">
    <source>
        <dbReference type="EMBL" id="MEQ2193746.1"/>
    </source>
</evidence>
<sequence>RGHSTSHAGALFMSRCYHLTIIARRSNHHTDRGDITETERFAVHRGNCVGLNNAHGVTATVCCATDHASQEEQLLISTQCFHVEAKCYLYLADPLPQGQNVHLQPNNRTQNLLTEPMIRV</sequence>
<proteinExistence type="predicted"/>
<evidence type="ECO:0000313" key="2">
    <source>
        <dbReference type="Proteomes" id="UP001434883"/>
    </source>
</evidence>
<name>A0ABV0QE92_9TELE</name>
<comment type="caution">
    <text evidence="1">The sequence shown here is derived from an EMBL/GenBank/DDBJ whole genome shotgun (WGS) entry which is preliminary data.</text>
</comment>
<accession>A0ABV0QE92</accession>
<dbReference type="Proteomes" id="UP001434883">
    <property type="component" value="Unassembled WGS sequence"/>
</dbReference>
<protein>
    <submittedName>
        <fullName evidence="1">Uncharacterized protein</fullName>
    </submittedName>
</protein>
<feature type="non-terminal residue" evidence="1">
    <location>
        <position position="1"/>
    </location>
</feature>